<dbReference type="AlphaFoldDB" id="A0AAV3Y3U9"/>
<organism evidence="1 2">
    <name type="scientific">Plakobranchus ocellatus</name>
    <dbReference type="NCBI Taxonomy" id="259542"/>
    <lineage>
        <taxon>Eukaryota</taxon>
        <taxon>Metazoa</taxon>
        <taxon>Spiralia</taxon>
        <taxon>Lophotrochozoa</taxon>
        <taxon>Mollusca</taxon>
        <taxon>Gastropoda</taxon>
        <taxon>Heterobranchia</taxon>
        <taxon>Euthyneura</taxon>
        <taxon>Panpulmonata</taxon>
        <taxon>Sacoglossa</taxon>
        <taxon>Placobranchoidea</taxon>
        <taxon>Plakobranchidae</taxon>
        <taxon>Plakobranchus</taxon>
    </lineage>
</organism>
<evidence type="ECO:0000313" key="1">
    <source>
        <dbReference type="EMBL" id="GFN76763.1"/>
    </source>
</evidence>
<gene>
    <name evidence="1" type="ORF">PoB_000326900</name>
</gene>
<evidence type="ECO:0000313" key="2">
    <source>
        <dbReference type="Proteomes" id="UP000735302"/>
    </source>
</evidence>
<accession>A0AAV3Y3U9</accession>
<reference evidence="1 2" key="1">
    <citation type="journal article" date="2021" name="Elife">
        <title>Chloroplast acquisition without the gene transfer in kleptoplastic sea slugs, Plakobranchus ocellatus.</title>
        <authorList>
            <person name="Maeda T."/>
            <person name="Takahashi S."/>
            <person name="Yoshida T."/>
            <person name="Shimamura S."/>
            <person name="Takaki Y."/>
            <person name="Nagai Y."/>
            <person name="Toyoda A."/>
            <person name="Suzuki Y."/>
            <person name="Arimoto A."/>
            <person name="Ishii H."/>
            <person name="Satoh N."/>
            <person name="Nishiyama T."/>
            <person name="Hasebe M."/>
            <person name="Maruyama T."/>
            <person name="Minagawa J."/>
            <person name="Obokata J."/>
            <person name="Shigenobu S."/>
        </authorList>
    </citation>
    <scope>NUCLEOTIDE SEQUENCE [LARGE SCALE GENOMIC DNA]</scope>
</reference>
<sequence length="126" mass="14216">MFQIDLTTPEIEAVVRYLDQNKSIVNQALEVDQDIPAVETHNLGPKSTICQFWSTKLWTKQALFVAPTARLNSPLFNLFNALFKLFTDDNADSRDFKQNIRSYNSIFAFASLGVNEDVLAAEVAKT</sequence>
<keyword evidence="2" id="KW-1185">Reference proteome</keyword>
<dbReference type="EMBL" id="BLXT01000407">
    <property type="protein sequence ID" value="GFN76763.1"/>
    <property type="molecule type" value="Genomic_DNA"/>
</dbReference>
<proteinExistence type="predicted"/>
<comment type="caution">
    <text evidence="1">The sequence shown here is derived from an EMBL/GenBank/DDBJ whole genome shotgun (WGS) entry which is preliminary data.</text>
</comment>
<dbReference type="Proteomes" id="UP000735302">
    <property type="component" value="Unassembled WGS sequence"/>
</dbReference>
<protein>
    <submittedName>
        <fullName evidence="1">Uncharacterized protein</fullName>
    </submittedName>
</protein>
<name>A0AAV3Y3U9_9GAST</name>